<dbReference type="InterPro" id="IPR001623">
    <property type="entry name" value="DnaJ_domain"/>
</dbReference>
<dbReference type="Gene3D" id="1.10.287.110">
    <property type="entry name" value="DnaJ domain"/>
    <property type="match status" value="1"/>
</dbReference>
<evidence type="ECO:0000256" key="1">
    <source>
        <dbReference type="ARBA" id="ARBA00023186"/>
    </source>
</evidence>
<dbReference type="SMART" id="SM00271">
    <property type="entry name" value="DnaJ"/>
    <property type="match status" value="1"/>
</dbReference>
<dbReference type="GO" id="GO:0042026">
    <property type="term" value="P:protein refolding"/>
    <property type="evidence" value="ECO:0007669"/>
    <property type="project" value="TreeGrafter"/>
</dbReference>
<dbReference type="GO" id="GO:0005737">
    <property type="term" value="C:cytoplasm"/>
    <property type="evidence" value="ECO:0007669"/>
    <property type="project" value="TreeGrafter"/>
</dbReference>
<dbReference type="Gene3D" id="2.60.260.20">
    <property type="entry name" value="Urease metallochaperone UreE, N-terminal domain"/>
    <property type="match status" value="2"/>
</dbReference>
<dbReference type="InterPro" id="IPR018253">
    <property type="entry name" value="DnaJ_domain_CS"/>
</dbReference>
<dbReference type="GO" id="GO:0051082">
    <property type="term" value="F:unfolded protein binding"/>
    <property type="evidence" value="ECO:0007669"/>
    <property type="project" value="InterPro"/>
</dbReference>
<dbReference type="SUPFAM" id="SSF49493">
    <property type="entry name" value="HSP40/DnaJ peptide-binding domain"/>
    <property type="match status" value="2"/>
</dbReference>
<reference evidence="4 5" key="1">
    <citation type="submission" date="2019-02" db="EMBL/GenBank/DDBJ databases">
        <title>Deep-cultivation of Planctomycetes and their phenomic and genomic characterization uncovers novel biology.</title>
        <authorList>
            <person name="Wiegand S."/>
            <person name="Jogler M."/>
            <person name="Boedeker C."/>
            <person name="Pinto D."/>
            <person name="Vollmers J."/>
            <person name="Rivas-Marin E."/>
            <person name="Kohn T."/>
            <person name="Peeters S.H."/>
            <person name="Heuer A."/>
            <person name="Rast P."/>
            <person name="Oberbeckmann S."/>
            <person name="Bunk B."/>
            <person name="Jeske O."/>
            <person name="Meyerdierks A."/>
            <person name="Storesund J.E."/>
            <person name="Kallscheuer N."/>
            <person name="Luecker S."/>
            <person name="Lage O.M."/>
            <person name="Pohl T."/>
            <person name="Merkel B.J."/>
            <person name="Hornburger P."/>
            <person name="Mueller R.-W."/>
            <person name="Bruemmer F."/>
            <person name="Labrenz M."/>
            <person name="Spormann A.M."/>
            <person name="Op Den Camp H."/>
            <person name="Overmann J."/>
            <person name="Amann R."/>
            <person name="Jetten M.S.M."/>
            <person name="Mascher T."/>
            <person name="Medema M.H."/>
            <person name="Devos D.P."/>
            <person name="Kaster A.-K."/>
            <person name="Ovreas L."/>
            <person name="Rohde M."/>
            <person name="Galperin M.Y."/>
            <person name="Jogler C."/>
        </authorList>
    </citation>
    <scope>NUCLEOTIDE SEQUENCE [LARGE SCALE GENOMIC DNA]</scope>
    <source>
        <strain evidence="4 5">Pla52n</strain>
    </source>
</reference>
<dbReference type="PANTHER" id="PTHR43096:SF52">
    <property type="entry name" value="DNAJ HOMOLOG 1, MITOCHONDRIAL-RELATED"/>
    <property type="match status" value="1"/>
</dbReference>
<dbReference type="PROSITE" id="PS50076">
    <property type="entry name" value="DNAJ_2"/>
    <property type="match status" value="1"/>
</dbReference>
<dbReference type="AlphaFoldDB" id="A0A5C5ZQ99"/>
<dbReference type="CDD" id="cd10747">
    <property type="entry name" value="DnaJ_C"/>
    <property type="match status" value="1"/>
</dbReference>
<evidence type="ECO:0000256" key="2">
    <source>
        <dbReference type="SAM" id="MobiDB-lite"/>
    </source>
</evidence>
<feature type="domain" description="J" evidence="3">
    <location>
        <begin position="28"/>
        <end position="92"/>
    </location>
</feature>
<dbReference type="PRINTS" id="PR00625">
    <property type="entry name" value="JDOMAIN"/>
</dbReference>
<accession>A0A5C5ZQ99</accession>
<dbReference type="SUPFAM" id="SSF46565">
    <property type="entry name" value="Chaperone J-domain"/>
    <property type="match status" value="1"/>
</dbReference>
<protein>
    <submittedName>
        <fullName evidence="4">Curved DNA-binding protein</fullName>
    </submittedName>
</protein>
<proteinExistence type="predicted"/>
<dbReference type="Pfam" id="PF00226">
    <property type="entry name" value="DnaJ"/>
    <property type="match status" value="1"/>
</dbReference>
<sequence length="345" mass="36695">MPTKDAEYSAQGFLTQEHPIADDSVAEDLYQTLGVGRDATLDEIKKAHRKLAIKYHPDKNPNDKAHDKFKRIQEAYDVLSDEEKRAAYDRYGADFEKIRGGGFHPGAGGASFDGLDLEQIFGGRSGGGAGGGFEGGFSDFFEQILGQQRGGAGAGRARRPAPPAKGGNLRHELELPLETAVRGGKTEFYISRGSGSQEKIAVTIPPGIENGAKIRLRNQGGPSLNGGEAGDLILLIKVSPHPHFRRIGKNLELTLPISVAEAVLGASIDVPTPSGTVTLNIPAASSSGKKLRLKGQGVKQSDGTAGDLIVTLQIQLPDSIDEASAELIKQFDEANQVALREGLHF</sequence>
<comment type="caution">
    <text evidence="4">The sequence shown here is derived from an EMBL/GenBank/DDBJ whole genome shotgun (WGS) entry which is preliminary data.</text>
</comment>
<dbReference type="EMBL" id="SJPN01000023">
    <property type="protein sequence ID" value="TWT89420.1"/>
    <property type="molecule type" value="Genomic_DNA"/>
</dbReference>
<dbReference type="Pfam" id="PF01556">
    <property type="entry name" value="DnaJ_C"/>
    <property type="match status" value="1"/>
</dbReference>
<keyword evidence="4" id="KW-0238">DNA-binding</keyword>
<dbReference type="PANTHER" id="PTHR43096">
    <property type="entry name" value="DNAJ HOMOLOG 1, MITOCHONDRIAL-RELATED"/>
    <property type="match status" value="1"/>
</dbReference>
<dbReference type="CDD" id="cd06257">
    <property type="entry name" value="DnaJ"/>
    <property type="match status" value="1"/>
</dbReference>
<dbReference type="GO" id="GO:0003677">
    <property type="term" value="F:DNA binding"/>
    <property type="evidence" value="ECO:0007669"/>
    <property type="project" value="UniProtKB-KW"/>
</dbReference>
<evidence type="ECO:0000313" key="5">
    <source>
        <dbReference type="Proteomes" id="UP000320176"/>
    </source>
</evidence>
<gene>
    <name evidence="4" type="primary">cbpA</name>
    <name evidence="4" type="ORF">Pla52n_68060</name>
</gene>
<dbReference type="Proteomes" id="UP000320176">
    <property type="component" value="Unassembled WGS sequence"/>
</dbReference>
<dbReference type="InterPro" id="IPR008971">
    <property type="entry name" value="HSP40/DnaJ_pept-bd"/>
</dbReference>
<dbReference type="InterPro" id="IPR036869">
    <property type="entry name" value="J_dom_sf"/>
</dbReference>
<dbReference type="InterPro" id="IPR002939">
    <property type="entry name" value="DnaJ_C"/>
</dbReference>
<keyword evidence="5" id="KW-1185">Reference proteome</keyword>
<keyword evidence="1" id="KW-0143">Chaperone</keyword>
<evidence type="ECO:0000313" key="4">
    <source>
        <dbReference type="EMBL" id="TWT89420.1"/>
    </source>
</evidence>
<dbReference type="PROSITE" id="PS00636">
    <property type="entry name" value="DNAJ_1"/>
    <property type="match status" value="1"/>
</dbReference>
<feature type="region of interest" description="Disordered" evidence="2">
    <location>
        <begin position="148"/>
        <end position="171"/>
    </location>
</feature>
<organism evidence="4 5">
    <name type="scientific">Stieleria varia</name>
    <dbReference type="NCBI Taxonomy" id="2528005"/>
    <lineage>
        <taxon>Bacteria</taxon>
        <taxon>Pseudomonadati</taxon>
        <taxon>Planctomycetota</taxon>
        <taxon>Planctomycetia</taxon>
        <taxon>Pirellulales</taxon>
        <taxon>Pirellulaceae</taxon>
        <taxon>Stieleria</taxon>
    </lineage>
</organism>
<name>A0A5C5ZQ99_9BACT</name>
<dbReference type="FunFam" id="2.60.260.20:FF:000013">
    <property type="entry name" value="DnaJ subfamily B member 11"/>
    <property type="match status" value="1"/>
</dbReference>
<evidence type="ECO:0000259" key="3">
    <source>
        <dbReference type="PROSITE" id="PS50076"/>
    </source>
</evidence>